<keyword evidence="7" id="KW-1185">Reference proteome</keyword>
<dbReference type="EMBL" id="FTNZ01000007">
    <property type="protein sequence ID" value="SIS42823.1"/>
    <property type="molecule type" value="Genomic_DNA"/>
</dbReference>
<sequence length="843" mass="98212">MLIEEEFRAIYLNYKIKEIVPFLKKLTQKDKKEVASILKNNINKEWGHNNISVLATLVCSKTKNEYEKIGPGYYSMPVNLIDEIFETYVPEWIGESLLFLSNFEYIKVLEWEQKGYLKLNDNISASLLSSSLASNHTLEEILFTYPVTIDSHIWLLFEYESDITYHSHGRNWKEILKTLVQDNKITRSKVLKSSISAINLNFSKDHNTWFLELFTYLVPTDKEIIALQEELFVVFHSVQHSLFPGILKIVSLAITQNDFKTEEFLQATASLMTLTTKNVVNALLQILEKIAKNSKPLHEEICILLMPVFLNKDKALQTKGAKILAKYGDPNSVKIQNELMLYTGSILSDAQTLLENFLVENEIPQKATVKDYETVSWHLSQPIALIETVDDFIFLASQIFNNNETYHFDLFLDALVRFNDDFKEEHFNKLEPAFKAALKRKEAEGLHHLWATFLINYGLLKQKKKLQVLGEARLGFPTLENWSEKKTPFVFKAYHQFLLGIFELLKQNKKLPVLSVPDHTPCWITIHSLVDKLRIYQQHNEQPIPFDWQIAMLRAKKENLEQAEQYAKEQLNEKYFELLKPVFDQNNFKDQYKKEFLEGNFDWELGYRKVYKWNTTEEIPQLLISVEIQKELSENATFLDHLFNSYHGVYDNDLIYILYFAPYFSGPVVAKKYNKDLSSSVYQYDIKGSVVFLDAWMKLNLPFQPVHYLFLSAGLFNKDKTFSGMAFEVLVNKAVSEDFGVRELGVLIGKKINFEWAPVKRFTDGLSGFINLSTSHNQAFEKLLISILSAIEKPVFNLKKLLELYYELLNQNQTKVDKTIISLLIEWEKENNLKKIIHQIKNQ</sequence>
<feature type="domain" description="DUF7824" evidence="2">
    <location>
        <begin position="379"/>
        <end position="591"/>
    </location>
</feature>
<dbReference type="AlphaFoldDB" id="A0A1N7J0E3"/>
<evidence type="ECO:0000313" key="5">
    <source>
        <dbReference type="EMBL" id="SIS42823.1"/>
    </source>
</evidence>
<reference evidence="5 6" key="1">
    <citation type="submission" date="2017-01" db="EMBL/GenBank/DDBJ databases">
        <authorList>
            <person name="Mah S.A."/>
            <person name="Swanson W.J."/>
            <person name="Moy G.W."/>
            <person name="Vacquier V.D."/>
        </authorList>
    </citation>
    <scope>NUCLEOTIDE SEQUENCE [LARGE SCALE GENOMIC DNA]</scope>
    <source>
        <strain evidence="5 6">DSM 16927</strain>
    </source>
</reference>
<proteinExistence type="predicted"/>
<evidence type="ECO:0000313" key="6">
    <source>
        <dbReference type="Proteomes" id="UP000186106"/>
    </source>
</evidence>
<dbReference type="RefSeq" id="WP_076356285.1">
    <property type="nucleotide sequence ID" value="NZ_CP033926.1"/>
</dbReference>
<feature type="domain" description="DUF6493" evidence="1">
    <location>
        <begin position="3"/>
        <end position="278"/>
    </location>
</feature>
<evidence type="ECO:0000313" key="7">
    <source>
        <dbReference type="Proteomes" id="UP000279541"/>
    </source>
</evidence>
<gene>
    <name evidence="4" type="ORF">EG359_18795</name>
    <name evidence="5" type="ORF">SAMN05421768_107130</name>
</gene>
<dbReference type="InterPro" id="IPR056727">
    <property type="entry name" value="DUF7825"/>
</dbReference>
<evidence type="ECO:0000313" key="4">
    <source>
        <dbReference type="EMBL" id="AZB01526.1"/>
    </source>
</evidence>
<dbReference type="InterPro" id="IPR056726">
    <property type="entry name" value="DUF7824"/>
</dbReference>
<dbReference type="KEGG" id="cjt:EG359_18795"/>
<accession>A0A1N7J0E3</accession>
<dbReference type="OrthoDB" id="1236885at2"/>
<evidence type="ECO:0000259" key="2">
    <source>
        <dbReference type="Pfam" id="PF25148"/>
    </source>
</evidence>
<dbReference type="Proteomes" id="UP000279541">
    <property type="component" value="Chromosome"/>
</dbReference>
<dbReference type="InterPro" id="IPR045472">
    <property type="entry name" value="DUF6493"/>
</dbReference>
<reference evidence="4 7" key="2">
    <citation type="submission" date="2018-11" db="EMBL/GenBank/DDBJ databases">
        <title>Proposal to divide the Flavobacteriaceae and reorganize its genera based on Amino Acid Identity values calculated from whole genome sequences.</title>
        <authorList>
            <person name="Nicholson A.C."/>
            <person name="Gulvik C.A."/>
            <person name="Whitney A.M."/>
            <person name="Humrighouse B.W."/>
            <person name="Bell M."/>
            <person name="Holmes B."/>
            <person name="Steigerwalt A.G."/>
            <person name="Villarma A."/>
            <person name="Sheth M."/>
            <person name="Batra D."/>
            <person name="Pryor J."/>
            <person name="Bernardet J.-F."/>
            <person name="Hugo C."/>
            <person name="Kampfer P."/>
            <person name="Newman J."/>
            <person name="McQuiston J.R."/>
        </authorList>
    </citation>
    <scope>NUCLEOTIDE SEQUENCE [LARGE SCALE GENOMIC DNA]</scope>
    <source>
        <strain evidence="4 7">DSM 16927</strain>
    </source>
</reference>
<evidence type="ECO:0000259" key="3">
    <source>
        <dbReference type="Pfam" id="PF25149"/>
    </source>
</evidence>
<dbReference type="Proteomes" id="UP000186106">
    <property type="component" value="Unassembled WGS sequence"/>
</dbReference>
<feature type="domain" description="DUF7825" evidence="3">
    <location>
        <begin position="613"/>
        <end position="841"/>
    </location>
</feature>
<dbReference type="Pfam" id="PF20103">
    <property type="entry name" value="DUF6493"/>
    <property type="match status" value="1"/>
</dbReference>
<organism evidence="5 6">
    <name type="scientific">Chryseobacterium joostei</name>
    <dbReference type="NCBI Taxonomy" id="112234"/>
    <lineage>
        <taxon>Bacteria</taxon>
        <taxon>Pseudomonadati</taxon>
        <taxon>Bacteroidota</taxon>
        <taxon>Flavobacteriia</taxon>
        <taxon>Flavobacteriales</taxon>
        <taxon>Weeksellaceae</taxon>
        <taxon>Chryseobacterium group</taxon>
        <taxon>Chryseobacterium</taxon>
    </lineage>
</organism>
<dbReference type="Pfam" id="PF25148">
    <property type="entry name" value="DUF7824"/>
    <property type="match status" value="1"/>
</dbReference>
<protein>
    <submittedName>
        <fullName evidence="5">Uncharacterized protein</fullName>
    </submittedName>
</protein>
<dbReference type="Pfam" id="PF25149">
    <property type="entry name" value="DUF7825"/>
    <property type="match status" value="1"/>
</dbReference>
<name>A0A1N7J0E3_9FLAO</name>
<evidence type="ECO:0000259" key="1">
    <source>
        <dbReference type="Pfam" id="PF20103"/>
    </source>
</evidence>
<dbReference type="EMBL" id="CP033926">
    <property type="protein sequence ID" value="AZB01526.1"/>
    <property type="molecule type" value="Genomic_DNA"/>
</dbReference>
<dbReference type="STRING" id="112234.SAMN05421768_107130"/>